<dbReference type="RefSeq" id="WP_252787543.1">
    <property type="nucleotide sequence ID" value="NZ_BAABKZ010000001.1"/>
</dbReference>
<dbReference type="Pfam" id="PF07081">
    <property type="entry name" value="DUF1349"/>
    <property type="match status" value="1"/>
</dbReference>
<organism evidence="1 2">
    <name type="scientific">Microbacterium yannicii</name>
    <dbReference type="NCBI Taxonomy" id="671622"/>
    <lineage>
        <taxon>Bacteria</taxon>
        <taxon>Bacillati</taxon>
        <taxon>Actinomycetota</taxon>
        <taxon>Actinomycetes</taxon>
        <taxon>Micrococcales</taxon>
        <taxon>Microbacteriaceae</taxon>
        <taxon>Microbacterium</taxon>
    </lineage>
</organism>
<dbReference type="Gene3D" id="2.60.120.200">
    <property type="match status" value="1"/>
</dbReference>
<reference evidence="2" key="1">
    <citation type="journal article" date="2019" name="Int. J. Syst. Evol. Microbiol.">
        <title>The Global Catalogue of Microorganisms (GCM) 10K type strain sequencing project: providing services to taxonomists for standard genome sequencing and annotation.</title>
        <authorList>
            <consortium name="The Broad Institute Genomics Platform"/>
            <consortium name="The Broad Institute Genome Sequencing Center for Infectious Disease"/>
            <person name="Wu L."/>
            <person name="Ma J."/>
        </authorList>
    </citation>
    <scope>NUCLEOTIDE SEQUENCE [LARGE SCALE GENOMIC DNA]</scope>
    <source>
        <strain evidence="2">JCM 18959</strain>
    </source>
</reference>
<protein>
    <recommendedName>
        <fullName evidence="3">DUF1349 domain-containing protein</fullName>
    </recommendedName>
</protein>
<dbReference type="Proteomes" id="UP001501407">
    <property type="component" value="Unassembled WGS sequence"/>
</dbReference>
<dbReference type="SUPFAM" id="SSF49899">
    <property type="entry name" value="Concanavalin A-like lectins/glucanases"/>
    <property type="match status" value="1"/>
</dbReference>
<dbReference type="PANTHER" id="PTHR35332">
    <property type="entry name" value="REGULATION OF ENOLASE PROTEIN 1"/>
    <property type="match status" value="1"/>
</dbReference>
<name>A0ABP9LXR3_9MICO</name>
<evidence type="ECO:0008006" key="3">
    <source>
        <dbReference type="Google" id="ProtNLM"/>
    </source>
</evidence>
<dbReference type="EMBL" id="BAABKZ010000001">
    <property type="protein sequence ID" value="GAA5085391.1"/>
    <property type="molecule type" value="Genomic_DNA"/>
</dbReference>
<sequence length="207" mass="22138">MLTDDRSLPVLPDLPALDWAVGAGRVELHPGGSLEVTAAAGTDWTNDALGGPAQHAAAMLGFEAPGRFALSARAGVASAPRTTFDAAALAIWGDRDHWAKICFEYSPQGEAMVVSVVTNVWSDDCNSTVVVDPHVHLRVSRLSDRAWAFHSSADGQHWDFVRLFRLEWDGPLRVGFLAQAPQGDTCVATFDAITFSADPPADLRDGS</sequence>
<comment type="caution">
    <text evidence="1">The sequence shown here is derived from an EMBL/GenBank/DDBJ whole genome shotgun (WGS) entry which is preliminary data.</text>
</comment>
<proteinExistence type="predicted"/>
<dbReference type="InterPro" id="IPR009784">
    <property type="entry name" value="DUF1349"/>
</dbReference>
<keyword evidence="2" id="KW-1185">Reference proteome</keyword>
<accession>A0ABP9LXR3</accession>
<dbReference type="InterPro" id="IPR013320">
    <property type="entry name" value="ConA-like_dom_sf"/>
</dbReference>
<evidence type="ECO:0000313" key="2">
    <source>
        <dbReference type="Proteomes" id="UP001501407"/>
    </source>
</evidence>
<dbReference type="PANTHER" id="PTHR35332:SF2">
    <property type="entry name" value="REGULATION OF ENOLASE PROTEIN 1"/>
    <property type="match status" value="1"/>
</dbReference>
<gene>
    <name evidence="1" type="ORF">GCM10025760_04210</name>
</gene>
<evidence type="ECO:0000313" key="1">
    <source>
        <dbReference type="EMBL" id="GAA5085391.1"/>
    </source>
</evidence>